<name>A0A0C2EDF0_9PSED</name>
<reference evidence="1 2" key="1">
    <citation type="submission" date="2015-01" db="EMBL/GenBank/DDBJ databases">
        <title>Complete genome of Pseudomonas batumici UCM B-321 producer of the batumin antibiotic with strong antistaphilococcal and potential anticancer activity.</title>
        <authorList>
            <person name="Klochko V.V."/>
            <person name="Zelena L.B."/>
            <person name="Elena K.A."/>
            <person name="Reva O.N."/>
        </authorList>
    </citation>
    <scope>NUCLEOTIDE SEQUENCE [LARGE SCALE GENOMIC DNA]</scope>
    <source>
        <strain evidence="1 2">UCM B-321</strain>
    </source>
</reference>
<dbReference type="AlphaFoldDB" id="A0A0C2EDF0"/>
<proteinExistence type="predicted"/>
<dbReference type="InterPro" id="IPR021295">
    <property type="entry name" value="DUF2867"/>
</dbReference>
<evidence type="ECO:0000313" key="1">
    <source>
        <dbReference type="EMBL" id="KIH83964.1"/>
    </source>
</evidence>
<organism evidence="1 2">
    <name type="scientific">Pseudomonas batumici</name>
    <dbReference type="NCBI Taxonomy" id="226910"/>
    <lineage>
        <taxon>Bacteria</taxon>
        <taxon>Pseudomonadati</taxon>
        <taxon>Pseudomonadota</taxon>
        <taxon>Gammaproteobacteria</taxon>
        <taxon>Pseudomonadales</taxon>
        <taxon>Pseudomonadaceae</taxon>
        <taxon>Pseudomonas</taxon>
    </lineage>
</organism>
<dbReference type="PATRIC" id="fig|226910.6.peg.2349"/>
<keyword evidence="2" id="KW-1185">Reference proteome</keyword>
<dbReference type="Pfam" id="PF11066">
    <property type="entry name" value="DUF2867"/>
    <property type="match status" value="1"/>
</dbReference>
<protein>
    <recommendedName>
        <fullName evidence="3">DUF2867 domain-containing protein</fullName>
    </recommendedName>
</protein>
<dbReference type="RefSeq" id="WP_040066765.1">
    <property type="nucleotide sequence ID" value="NZ_JXDG01000031.1"/>
</dbReference>
<comment type="caution">
    <text evidence="1">The sequence shown here is derived from an EMBL/GenBank/DDBJ whole genome shotgun (WGS) entry which is preliminary data.</text>
</comment>
<dbReference type="EMBL" id="JXDG01000031">
    <property type="protein sequence ID" value="KIH83964.1"/>
    <property type="molecule type" value="Genomic_DNA"/>
</dbReference>
<gene>
    <name evidence="1" type="ORF">UCMB321_2361</name>
</gene>
<sequence length="174" mass="19641">MNPRIRTCPLPIDSAIHQYLPGASFIDSQCVEVDNTERTALRHALNLMSMTPAWIDNLMVLRNRLVQLFGLKDLGHLTRVDLSRDDASYGENDRVGIFTLIANRPDEVVLADKDKHLDVYLTLNRSAATPEGTRTLTLSTVVRTHNLLGKLYMLPVGPFHRMIVPITLRNISRL</sequence>
<dbReference type="OrthoDB" id="7058586at2"/>
<dbReference type="Proteomes" id="UP000031535">
    <property type="component" value="Unassembled WGS sequence"/>
</dbReference>
<accession>A0A0C2EDF0</accession>
<evidence type="ECO:0008006" key="3">
    <source>
        <dbReference type="Google" id="ProtNLM"/>
    </source>
</evidence>
<dbReference type="STRING" id="226910.UCMB321_2361"/>
<evidence type="ECO:0000313" key="2">
    <source>
        <dbReference type="Proteomes" id="UP000031535"/>
    </source>
</evidence>